<dbReference type="InterPro" id="IPR044068">
    <property type="entry name" value="CB"/>
</dbReference>
<evidence type="ECO:0000259" key="8">
    <source>
        <dbReference type="PROSITE" id="PS51900"/>
    </source>
</evidence>
<keyword evidence="4" id="KW-0233">DNA recombination</keyword>
<dbReference type="PROSITE" id="PS51900">
    <property type="entry name" value="CB"/>
    <property type="match status" value="1"/>
</dbReference>
<dbReference type="GO" id="GO:0003677">
    <property type="term" value="F:DNA binding"/>
    <property type="evidence" value="ECO:0007669"/>
    <property type="project" value="UniProtKB-UniRule"/>
</dbReference>
<sequence>MTDPALIQKGTQMVKMVKRKGRNNWEIFYPLPADLRVALKTPALYRTLATGDRQEAANRYPARVVEIILEVAKLKQRLTQSPFAVEPKQEAQQELQKAANPPPPPTTKSILIKDVIEAWRNDLKPQLSKSTQEEYERAIKRLLTWSKTRDLRFIHEFDRKTVREFVSETYHGRTGKTVKLALGGLRGVWDHAFTVGWTDDKSTIWSNHNYNDRMKIGTGEIKTDDQSELPFSFDDIRTLLKELEPTGFKQLIALALITGARSSEIANAKHEHLSLREDGYWLDIHGTKTQNARRSVPIPRAFDLFVGSLQYQKTEGYLIPLFEEKEWDNERDRARYINKEINRKRRLLNLPNTQRQGVHSTRRTYIELLEGEEVPLGTIKLLVGHKRTDLTIGTYSKGTYVNLRKAVEHLALNQDFVRAFNSSIGRSDDLE</sequence>
<dbReference type="GO" id="GO:0015074">
    <property type="term" value="P:DNA integration"/>
    <property type="evidence" value="ECO:0007669"/>
    <property type="project" value="UniProtKB-KW"/>
</dbReference>
<comment type="caution">
    <text evidence="9">The sequence shown here is derived from an EMBL/GenBank/DDBJ whole genome shotgun (WGS) entry which is preliminary data.</text>
</comment>
<keyword evidence="2" id="KW-0229">DNA integration</keyword>
<protein>
    <submittedName>
        <fullName evidence="9">Tyrosine-type recombinase/integrase</fullName>
    </submittedName>
</protein>
<evidence type="ECO:0000256" key="5">
    <source>
        <dbReference type="PROSITE-ProRule" id="PRU01248"/>
    </source>
</evidence>
<dbReference type="RefSeq" id="WP_206926504.1">
    <property type="nucleotide sequence ID" value="NZ_JAEKJW010000001.1"/>
</dbReference>
<dbReference type="GO" id="GO:0006310">
    <property type="term" value="P:DNA recombination"/>
    <property type="evidence" value="ECO:0007669"/>
    <property type="project" value="UniProtKB-KW"/>
</dbReference>
<keyword evidence="3 5" id="KW-0238">DNA-binding</keyword>
<dbReference type="Proteomes" id="UP000664405">
    <property type="component" value="Unassembled WGS sequence"/>
</dbReference>
<name>A0A8I1M5L1_9PROT</name>
<evidence type="ECO:0000256" key="3">
    <source>
        <dbReference type="ARBA" id="ARBA00023125"/>
    </source>
</evidence>
<gene>
    <name evidence="9" type="ORF">JF547_02240</name>
</gene>
<organism evidence="9 10">
    <name type="scientific">Thalassospira povalilytica</name>
    <dbReference type="NCBI Taxonomy" id="732237"/>
    <lineage>
        <taxon>Bacteria</taxon>
        <taxon>Pseudomonadati</taxon>
        <taxon>Pseudomonadota</taxon>
        <taxon>Alphaproteobacteria</taxon>
        <taxon>Rhodospirillales</taxon>
        <taxon>Thalassospiraceae</taxon>
        <taxon>Thalassospira</taxon>
    </lineage>
</organism>
<dbReference type="InterPro" id="IPR010998">
    <property type="entry name" value="Integrase_recombinase_N"/>
</dbReference>
<accession>A0A8I1M5L1</accession>
<feature type="region of interest" description="Disordered" evidence="6">
    <location>
        <begin position="84"/>
        <end position="107"/>
    </location>
</feature>
<evidence type="ECO:0000259" key="7">
    <source>
        <dbReference type="PROSITE" id="PS51898"/>
    </source>
</evidence>
<feature type="domain" description="Tyr recombinase" evidence="7">
    <location>
        <begin position="226"/>
        <end position="408"/>
    </location>
</feature>
<dbReference type="InterPro" id="IPR002104">
    <property type="entry name" value="Integrase_catalytic"/>
</dbReference>
<dbReference type="InterPro" id="IPR013762">
    <property type="entry name" value="Integrase-like_cat_sf"/>
</dbReference>
<comment type="similarity">
    <text evidence="1">Belongs to the 'phage' integrase family.</text>
</comment>
<dbReference type="AlphaFoldDB" id="A0A8I1M5L1"/>
<dbReference type="EMBL" id="JAEKJW010000001">
    <property type="protein sequence ID" value="MBN8195327.1"/>
    <property type="molecule type" value="Genomic_DNA"/>
</dbReference>
<evidence type="ECO:0000256" key="1">
    <source>
        <dbReference type="ARBA" id="ARBA00008857"/>
    </source>
</evidence>
<evidence type="ECO:0000256" key="2">
    <source>
        <dbReference type="ARBA" id="ARBA00022908"/>
    </source>
</evidence>
<dbReference type="PANTHER" id="PTHR30349:SF64">
    <property type="entry name" value="PROPHAGE INTEGRASE INTD-RELATED"/>
    <property type="match status" value="1"/>
</dbReference>
<dbReference type="PROSITE" id="PS51898">
    <property type="entry name" value="TYR_RECOMBINASE"/>
    <property type="match status" value="1"/>
</dbReference>
<feature type="compositionally biased region" description="Low complexity" evidence="6">
    <location>
        <begin position="90"/>
        <end position="99"/>
    </location>
</feature>
<feature type="domain" description="Core-binding (CB)" evidence="8">
    <location>
        <begin position="110"/>
        <end position="193"/>
    </location>
</feature>
<evidence type="ECO:0000313" key="9">
    <source>
        <dbReference type="EMBL" id="MBN8195327.1"/>
    </source>
</evidence>
<dbReference type="PANTHER" id="PTHR30349">
    <property type="entry name" value="PHAGE INTEGRASE-RELATED"/>
    <property type="match status" value="1"/>
</dbReference>
<proteinExistence type="inferred from homology"/>
<dbReference type="InterPro" id="IPR011010">
    <property type="entry name" value="DNA_brk_join_enz"/>
</dbReference>
<dbReference type="Pfam" id="PF00589">
    <property type="entry name" value="Phage_integrase"/>
    <property type="match status" value="1"/>
</dbReference>
<dbReference type="Gene3D" id="1.10.150.130">
    <property type="match status" value="1"/>
</dbReference>
<evidence type="ECO:0000313" key="10">
    <source>
        <dbReference type="Proteomes" id="UP000664405"/>
    </source>
</evidence>
<evidence type="ECO:0000256" key="4">
    <source>
        <dbReference type="ARBA" id="ARBA00023172"/>
    </source>
</evidence>
<evidence type="ECO:0000256" key="6">
    <source>
        <dbReference type="SAM" id="MobiDB-lite"/>
    </source>
</evidence>
<dbReference type="SUPFAM" id="SSF56349">
    <property type="entry name" value="DNA breaking-rejoining enzymes"/>
    <property type="match status" value="1"/>
</dbReference>
<reference evidence="9" key="1">
    <citation type="submission" date="2020-12" db="EMBL/GenBank/DDBJ databases">
        <title>Oil enriched cultivation method for isolating marine PHA-producing bacteria.</title>
        <authorList>
            <person name="Zheng W."/>
            <person name="Yu S."/>
            <person name="Huang Y."/>
        </authorList>
    </citation>
    <scope>NUCLEOTIDE SEQUENCE</scope>
    <source>
        <strain evidence="9">SY-2-3</strain>
    </source>
</reference>
<dbReference type="InterPro" id="IPR050090">
    <property type="entry name" value="Tyrosine_recombinase_XerCD"/>
</dbReference>
<dbReference type="Gene3D" id="1.10.443.10">
    <property type="entry name" value="Intergrase catalytic core"/>
    <property type="match status" value="1"/>
</dbReference>